<name>A0ABQ2Y2B3_9BURK</name>
<dbReference type="Proteomes" id="UP000653343">
    <property type="component" value="Unassembled WGS sequence"/>
</dbReference>
<organism evidence="1 2">
    <name type="scientific">Undibacterium squillarum</name>
    <dbReference type="NCBI Taxonomy" id="1131567"/>
    <lineage>
        <taxon>Bacteria</taxon>
        <taxon>Pseudomonadati</taxon>
        <taxon>Pseudomonadota</taxon>
        <taxon>Betaproteobacteria</taxon>
        <taxon>Burkholderiales</taxon>
        <taxon>Oxalobacteraceae</taxon>
        <taxon>Undibacterium</taxon>
    </lineage>
</organism>
<sequence>MKLRQRRRLMNYGRLYNHQLATVLEAAYAEFKAEFLKEGGNLDSAGPAFQKLGQSYRAFRKFVFRFVVVR</sequence>
<dbReference type="RefSeq" id="WP_189357672.1">
    <property type="nucleotide sequence ID" value="NZ_BMYU01000006.1"/>
</dbReference>
<evidence type="ECO:0000313" key="2">
    <source>
        <dbReference type="Proteomes" id="UP000653343"/>
    </source>
</evidence>
<evidence type="ECO:0008006" key="3">
    <source>
        <dbReference type="Google" id="ProtNLM"/>
    </source>
</evidence>
<proteinExistence type="predicted"/>
<dbReference type="EMBL" id="BMYU01000006">
    <property type="protein sequence ID" value="GGX46557.1"/>
    <property type="molecule type" value="Genomic_DNA"/>
</dbReference>
<reference evidence="2" key="1">
    <citation type="journal article" date="2019" name="Int. J. Syst. Evol. Microbiol.">
        <title>The Global Catalogue of Microorganisms (GCM) 10K type strain sequencing project: providing services to taxonomists for standard genome sequencing and annotation.</title>
        <authorList>
            <consortium name="The Broad Institute Genomics Platform"/>
            <consortium name="The Broad Institute Genome Sequencing Center for Infectious Disease"/>
            <person name="Wu L."/>
            <person name="Ma J."/>
        </authorList>
    </citation>
    <scope>NUCLEOTIDE SEQUENCE [LARGE SCALE GENOMIC DNA]</scope>
    <source>
        <strain evidence="2">KCTC 23917</strain>
    </source>
</reference>
<evidence type="ECO:0000313" key="1">
    <source>
        <dbReference type="EMBL" id="GGX46557.1"/>
    </source>
</evidence>
<gene>
    <name evidence="1" type="ORF">GCM10010946_26430</name>
</gene>
<comment type="caution">
    <text evidence="1">The sequence shown here is derived from an EMBL/GenBank/DDBJ whole genome shotgun (WGS) entry which is preliminary data.</text>
</comment>
<keyword evidence="2" id="KW-1185">Reference proteome</keyword>
<protein>
    <recommendedName>
        <fullName evidence="3">Transposase</fullName>
    </recommendedName>
</protein>
<accession>A0ABQ2Y2B3</accession>